<gene>
    <name evidence="5" type="ORF">BABINDRAFT_158974</name>
</gene>
<dbReference type="EMBL" id="KV454426">
    <property type="protein sequence ID" value="ODQ82361.1"/>
    <property type="molecule type" value="Genomic_DNA"/>
</dbReference>
<dbReference type="AlphaFoldDB" id="A0A1E3QXM1"/>
<feature type="domain" description="DUF2427" evidence="3">
    <location>
        <begin position="82"/>
        <end position="182"/>
    </location>
</feature>
<sequence>MKFSLCYLIPTLSILLAVRAHDDDENGMAGMDMATETTVAAAIATQNATALKPVPHREMHHHGVPILQTNLKPEERLYWEAYNTTTYLTIETPHKSSLYIHMASIFILAVFMQPIALVLHNVLSNWYLPVALANLGLLTFSMVNLGIFSGSVPELYPNNAYTKITWVIIVMGYLHFGFAVIHYAAKWCNGDSTMPPFKKYEFVPLASFNEQEGEMPGTPTSHSSTLFEANSPSESFELENDENMQSFAAPKKTRVLTFRDNLFSKLFQSPAMQKLVNLFGTFGSIGFNALNYPCWMIMFVYIPTGLATVGCLGMGNKIFNILAHFIKGGVFFALGVLSLARYSGAFTNKGWAWNQRTITSRSTAWERIQPKGLITMEMIESSLILFYGATNVFMEHLASPGGAWSPKDLQHVSIAFLYIGGGLCGVITEVKLSQWRYETFMKNNHFLNNDENGASHITGGCVGYSPNPFPSFTIFWTGILMSKHAQASQLATEIHVQWGTLLSYGSFFRLFTILIMYLKPTESRNFKPSRPMTELITSFTLLAGGVIFMESTDPVVLAMEYKGLTAMFTLNVSIGCVALLMAWEMSLFAFKDWMVERRKKNELHISAQTA</sequence>
<protein>
    <recommendedName>
        <fullName evidence="7">Protein YTP1-like C-terminal domain-containing protein</fullName>
    </recommendedName>
</protein>
<feature type="domain" description="Protein YTP1-like C-terminal" evidence="4">
    <location>
        <begin position="298"/>
        <end position="592"/>
    </location>
</feature>
<dbReference type="Proteomes" id="UP000094336">
    <property type="component" value="Unassembled WGS sequence"/>
</dbReference>
<dbReference type="RefSeq" id="XP_018987689.1">
    <property type="nucleotide sequence ID" value="XM_019127387.1"/>
</dbReference>
<evidence type="ECO:0000259" key="4">
    <source>
        <dbReference type="Pfam" id="PF10355"/>
    </source>
</evidence>
<feature type="transmembrane region" description="Helical" evidence="1">
    <location>
        <begin position="126"/>
        <end position="152"/>
    </location>
</feature>
<feature type="transmembrane region" description="Helical" evidence="1">
    <location>
        <begin position="164"/>
        <end position="185"/>
    </location>
</feature>
<feature type="transmembrane region" description="Helical" evidence="1">
    <location>
        <begin position="275"/>
        <end position="301"/>
    </location>
</feature>
<dbReference type="PANTHER" id="PTHR31685">
    <property type="entry name" value="INTEGRAL MEMBRANE PROTEIN (AFU_ORTHOLOGUE AFUA_6G12730)-RELATED"/>
    <property type="match status" value="1"/>
</dbReference>
<evidence type="ECO:0000256" key="1">
    <source>
        <dbReference type="SAM" id="Phobius"/>
    </source>
</evidence>
<dbReference type="Pfam" id="PF10348">
    <property type="entry name" value="DUF2427"/>
    <property type="match status" value="1"/>
</dbReference>
<feature type="transmembrane region" description="Helical" evidence="1">
    <location>
        <begin position="414"/>
        <end position="432"/>
    </location>
</feature>
<name>A0A1E3QXM1_9ASCO</name>
<feature type="transmembrane region" description="Helical" evidence="1">
    <location>
        <begin position="568"/>
        <end position="590"/>
    </location>
</feature>
<evidence type="ECO:0000259" key="3">
    <source>
        <dbReference type="Pfam" id="PF10348"/>
    </source>
</evidence>
<feature type="signal peptide" evidence="2">
    <location>
        <begin position="1"/>
        <end position="20"/>
    </location>
</feature>
<feature type="transmembrane region" description="Helical" evidence="1">
    <location>
        <begin position="321"/>
        <end position="340"/>
    </location>
</feature>
<dbReference type="Pfam" id="PF10355">
    <property type="entry name" value="Ytp1"/>
    <property type="match status" value="1"/>
</dbReference>
<evidence type="ECO:0008006" key="7">
    <source>
        <dbReference type="Google" id="ProtNLM"/>
    </source>
</evidence>
<reference evidence="6" key="1">
    <citation type="submission" date="2016-05" db="EMBL/GenBank/DDBJ databases">
        <title>Comparative genomics of biotechnologically important yeasts.</title>
        <authorList>
            <consortium name="DOE Joint Genome Institute"/>
            <person name="Riley R."/>
            <person name="Haridas S."/>
            <person name="Wolfe K.H."/>
            <person name="Lopes M.R."/>
            <person name="Hittinger C.T."/>
            <person name="Goker M."/>
            <person name="Salamov A."/>
            <person name="Wisecaver J."/>
            <person name="Long T.M."/>
            <person name="Aerts A.L."/>
            <person name="Barry K."/>
            <person name="Choi C."/>
            <person name="Clum A."/>
            <person name="Coughlan A.Y."/>
            <person name="Deshpande S."/>
            <person name="Douglass A.P."/>
            <person name="Hanson S.J."/>
            <person name="Klenk H.-P."/>
            <person name="Labutti K."/>
            <person name="Lapidus A."/>
            <person name="Lindquist E."/>
            <person name="Lipzen A."/>
            <person name="Meier-Kolthoff J.P."/>
            <person name="Ohm R.A."/>
            <person name="Otillar R.P."/>
            <person name="Pangilinan J."/>
            <person name="Peng Y."/>
            <person name="Rokas A."/>
            <person name="Rosa C.A."/>
            <person name="Scheuner C."/>
            <person name="Sibirny A.A."/>
            <person name="Slot J.C."/>
            <person name="Stielow J.B."/>
            <person name="Sun H."/>
            <person name="Kurtzman C.P."/>
            <person name="Blackwell M."/>
            <person name="Grigoriev I.V."/>
            <person name="Jeffries T.W."/>
        </authorList>
    </citation>
    <scope>NUCLEOTIDE SEQUENCE [LARGE SCALE GENOMIC DNA]</scope>
    <source>
        <strain evidence="6">NRRL Y-12698</strain>
    </source>
</reference>
<evidence type="ECO:0000313" key="5">
    <source>
        <dbReference type="EMBL" id="ODQ82361.1"/>
    </source>
</evidence>
<dbReference type="OrthoDB" id="4005299at2759"/>
<evidence type="ECO:0000256" key="2">
    <source>
        <dbReference type="SAM" id="SignalP"/>
    </source>
</evidence>
<organism evidence="5 6">
    <name type="scientific">Babjeviella inositovora NRRL Y-12698</name>
    <dbReference type="NCBI Taxonomy" id="984486"/>
    <lineage>
        <taxon>Eukaryota</taxon>
        <taxon>Fungi</taxon>
        <taxon>Dikarya</taxon>
        <taxon>Ascomycota</taxon>
        <taxon>Saccharomycotina</taxon>
        <taxon>Pichiomycetes</taxon>
        <taxon>Serinales incertae sedis</taxon>
        <taxon>Babjeviella</taxon>
    </lineage>
</organism>
<accession>A0A1E3QXM1</accession>
<feature type="transmembrane region" description="Helical" evidence="1">
    <location>
        <begin position="501"/>
        <end position="519"/>
    </location>
</feature>
<dbReference type="STRING" id="984486.A0A1E3QXM1"/>
<keyword evidence="1" id="KW-1133">Transmembrane helix</keyword>
<evidence type="ECO:0000313" key="6">
    <source>
        <dbReference type="Proteomes" id="UP000094336"/>
    </source>
</evidence>
<dbReference type="InterPro" id="IPR018827">
    <property type="entry name" value="YTP1_C"/>
</dbReference>
<feature type="chain" id="PRO_5009134445" description="Protein YTP1-like C-terminal domain-containing protein" evidence="2">
    <location>
        <begin position="21"/>
        <end position="610"/>
    </location>
</feature>
<feature type="transmembrane region" description="Helical" evidence="1">
    <location>
        <begin position="531"/>
        <end position="548"/>
    </location>
</feature>
<keyword evidence="2" id="KW-0732">Signal</keyword>
<dbReference type="InterPro" id="IPR018825">
    <property type="entry name" value="DUF2427"/>
</dbReference>
<feature type="transmembrane region" description="Helical" evidence="1">
    <location>
        <begin position="98"/>
        <end position="119"/>
    </location>
</feature>
<keyword evidence="1" id="KW-0472">Membrane</keyword>
<keyword evidence="1" id="KW-0812">Transmembrane</keyword>
<dbReference type="GeneID" id="30145240"/>
<proteinExistence type="predicted"/>
<keyword evidence="6" id="KW-1185">Reference proteome</keyword>
<dbReference type="PANTHER" id="PTHR31685:SF3">
    <property type="entry name" value="INTEGRAL MEMBRANE PROTEIN (AFU_ORTHOLOGUE AFUA_6G12730)"/>
    <property type="match status" value="1"/>
</dbReference>